<dbReference type="PANTHER" id="PTHR11699">
    <property type="entry name" value="ALDEHYDE DEHYDROGENASE-RELATED"/>
    <property type="match status" value="1"/>
</dbReference>
<protein>
    <submittedName>
        <fullName evidence="7">Aldehyde dehydrogenase family protein</fullName>
    </submittedName>
</protein>
<feature type="region of interest" description="Disordered" evidence="5">
    <location>
        <begin position="36"/>
        <end position="55"/>
    </location>
</feature>
<dbReference type="InterPro" id="IPR015590">
    <property type="entry name" value="Aldehyde_DH_dom"/>
</dbReference>
<evidence type="ECO:0000256" key="5">
    <source>
        <dbReference type="SAM" id="MobiDB-lite"/>
    </source>
</evidence>
<dbReference type="InterPro" id="IPR016161">
    <property type="entry name" value="Ald_DH/histidinol_DH"/>
</dbReference>
<dbReference type="InterPro" id="IPR016162">
    <property type="entry name" value="Ald_DH_N"/>
</dbReference>
<dbReference type="InterPro" id="IPR029510">
    <property type="entry name" value="Ald_DH_CS_GLU"/>
</dbReference>
<name>A0A444QFH3_9MICO</name>
<evidence type="ECO:0000313" key="8">
    <source>
        <dbReference type="Proteomes" id="UP000288603"/>
    </source>
</evidence>
<evidence type="ECO:0000313" key="7">
    <source>
        <dbReference type="EMBL" id="RWZ68346.1"/>
    </source>
</evidence>
<feature type="domain" description="Aldehyde dehydrogenase" evidence="6">
    <location>
        <begin position="31"/>
        <end position="489"/>
    </location>
</feature>
<evidence type="ECO:0000259" key="6">
    <source>
        <dbReference type="Pfam" id="PF00171"/>
    </source>
</evidence>
<evidence type="ECO:0000256" key="2">
    <source>
        <dbReference type="ARBA" id="ARBA00023002"/>
    </source>
</evidence>
<comment type="caution">
    <text evidence="7">The sequence shown here is derived from an EMBL/GenBank/DDBJ whole genome shotgun (WGS) entry which is preliminary data.</text>
</comment>
<dbReference type="FunFam" id="3.40.309.10:FF:000009">
    <property type="entry name" value="Aldehyde dehydrogenase A"/>
    <property type="match status" value="1"/>
</dbReference>
<dbReference type="EMBL" id="RZNC01000001">
    <property type="protein sequence ID" value="RWZ68346.1"/>
    <property type="molecule type" value="Genomic_DNA"/>
</dbReference>
<evidence type="ECO:0000256" key="1">
    <source>
        <dbReference type="ARBA" id="ARBA00009986"/>
    </source>
</evidence>
<organism evidence="7 8">
    <name type="scientific">Labedella populi</name>
    <dbReference type="NCBI Taxonomy" id="2498850"/>
    <lineage>
        <taxon>Bacteria</taxon>
        <taxon>Bacillati</taxon>
        <taxon>Actinomycetota</taxon>
        <taxon>Actinomycetes</taxon>
        <taxon>Micrococcales</taxon>
        <taxon>Microbacteriaceae</taxon>
        <taxon>Labedella</taxon>
    </lineage>
</organism>
<accession>A0A444QFH3</accession>
<dbReference type="Proteomes" id="UP000288603">
    <property type="component" value="Unassembled WGS sequence"/>
</dbReference>
<reference evidence="7 8" key="1">
    <citation type="submission" date="2018-12" db="EMBL/GenBank/DDBJ databases">
        <authorList>
            <person name="Li F."/>
        </authorList>
    </citation>
    <scope>NUCLEOTIDE SEQUENCE [LARGE SCALE GENOMIC DNA]</scope>
    <source>
        <strain evidence="7 8">8H24J-4-2</strain>
    </source>
</reference>
<dbReference type="GO" id="GO:0016620">
    <property type="term" value="F:oxidoreductase activity, acting on the aldehyde or oxo group of donors, NAD or NADP as acceptor"/>
    <property type="evidence" value="ECO:0007669"/>
    <property type="project" value="InterPro"/>
</dbReference>
<comment type="similarity">
    <text evidence="1 4">Belongs to the aldehyde dehydrogenase family.</text>
</comment>
<dbReference type="InterPro" id="IPR016163">
    <property type="entry name" value="Ald_DH_C"/>
</dbReference>
<dbReference type="SUPFAM" id="SSF53720">
    <property type="entry name" value="ALDH-like"/>
    <property type="match status" value="1"/>
</dbReference>
<dbReference type="PROSITE" id="PS00687">
    <property type="entry name" value="ALDEHYDE_DEHYDR_GLU"/>
    <property type="match status" value="1"/>
</dbReference>
<dbReference type="RefSeq" id="WP_128497615.1">
    <property type="nucleotide sequence ID" value="NZ_RZNC01000001.1"/>
</dbReference>
<dbReference type="OrthoDB" id="6882680at2"/>
<sequence>MTTTATTPSYDDALAAFWPERRPLNLVGGAWTETRNRSASVDPSTGAAYTDVPDSSREEVDGAIAAAEAAQPTWAALTVSERAAHLSRFRELLAVHGEDLALLESIDSGNPLASTRRDVGLALRYLTEWPGIALASTGRMTRPHADGISLVSFEPYGVVGKIIAFNHPSLFAIAGFIFPLLAGNTMVIKAAAQTPVATLALGALVAEALPAGVVNIVSGGVQAGDAIVVHPRVKRIAFTGSDRTAVAIQARLSESGVVKHFSAELGGKNPFVICADADIDEAAAAAFAGLSFTVSAGQSCQSTARILVHASVHDEVVERLAARMRSLSLGAAYAPDTEMGPLVSAAQTESVLDHIASAVAEGATLVTGGSRVEADGYFVEPTLVTNVTSGMRVAREEIFGPVAIVQSWTTEDEVVALANETDLGLSAAVWTRDIDRALRLSTAIRAGYVWVNDANRHYPGSPFGGMKGSGIGREESAEEFGSYSEAKSINIKVRPS</sequence>
<dbReference type="Gene3D" id="3.40.309.10">
    <property type="entry name" value="Aldehyde Dehydrogenase, Chain A, domain 2"/>
    <property type="match status" value="1"/>
</dbReference>
<keyword evidence="8" id="KW-1185">Reference proteome</keyword>
<dbReference type="Pfam" id="PF00171">
    <property type="entry name" value="Aldedh"/>
    <property type="match status" value="1"/>
</dbReference>
<evidence type="ECO:0000256" key="3">
    <source>
        <dbReference type="PROSITE-ProRule" id="PRU10007"/>
    </source>
</evidence>
<evidence type="ECO:0000256" key="4">
    <source>
        <dbReference type="RuleBase" id="RU003345"/>
    </source>
</evidence>
<keyword evidence="2 4" id="KW-0560">Oxidoreductase</keyword>
<dbReference type="AlphaFoldDB" id="A0A444QFH3"/>
<feature type="active site" evidence="3">
    <location>
        <position position="264"/>
    </location>
</feature>
<proteinExistence type="inferred from homology"/>
<dbReference type="Gene3D" id="3.40.605.10">
    <property type="entry name" value="Aldehyde Dehydrogenase, Chain A, domain 1"/>
    <property type="match status" value="1"/>
</dbReference>
<gene>
    <name evidence="7" type="ORF">ELQ92_03760</name>
</gene>